<gene>
    <name evidence="9" type="ORF">ACEWY4_001704</name>
</gene>
<dbReference type="PANTHER" id="PTHR11339:SF395">
    <property type="entry name" value="GH18 DOMAIN-CONTAINING PROTEIN"/>
    <property type="match status" value="1"/>
</dbReference>
<dbReference type="SMART" id="SM00214">
    <property type="entry name" value="VWC"/>
    <property type="match status" value="3"/>
</dbReference>
<evidence type="ECO:0000256" key="1">
    <source>
        <dbReference type="ARBA" id="ARBA00022737"/>
    </source>
</evidence>
<dbReference type="InterPro" id="IPR006207">
    <property type="entry name" value="Cys_knot_C"/>
</dbReference>
<organism evidence="9 10">
    <name type="scientific">Coilia grayii</name>
    <name type="common">Gray's grenadier anchovy</name>
    <dbReference type="NCBI Taxonomy" id="363190"/>
    <lineage>
        <taxon>Eukaryota</taxon>
        <taxon>Metazoa</taxon>
        <taxon>Chordata</taxon>
        <taxon>Craniata</taxon>
        <taxon>Vertebrata</taxon>
        <taxon>Euteleostomi</taxon>
        <taxon>Actinopterygii</taxon>
        <taxon>Neopterygii</taxon>
        <taxon>Teleostei</taxon>
        <taxon>Clupei</taxon>
        <taxon>Clupeiformes</taxon>
        <taxon>Clupeoidei</taxon>
        <taxon>Engraulidae</taxon>
        <taxon>Coilinae</taxon>
        <taxon>Coilia</taxon>
    </lineage>
</organism>
<proteinExistence type="predicted"/>
<accession>A0ABD1KTQ8</accession>
<evidence type="ECO:0000313" key="10">
    <source>
        <dbReference type="Proteomes" id="UP001591681"/>
    </source>
</evidence>
<evidence type="ECO:0000256" key="2">
    <source>
        <dbReference type="ARBA" id="ARBA00023157"/>
    </source>
</evidence>
<dbReference type="PROSITE" id="PS01225">
    <property type="entry name" value="CTCK_2"/>
    <property type="match status" value="1"/>
</dbReference>
<evidence type="ECO:0000256" key="4">
    <source>
        <dbReference type="PROSITE-ProRule" id="PRU00039"/>
    </source>
</evidence>
<protein>
    <submittedName>
        <fullName evidence="9">Uncharacterized protein</fullName>
    </submittedName>
</protein>
<dbReference type="InterPro" id="IPR001846">
    <property type="entry name" value="VWF_type-D"/>
</dbReference>
<dbReference type="AlphaFoldDB" id="A0ABD1KTQ8"/>
<sequence length="747" mass="82054">MEPTISTSATTPKPTTTKGSTTTSMETATVTVTTTVKPTTIPVETTTSRGPSTVTTASTTAEPTDTTKSFTTTTRQSTTTQPSTTATTTVPTEPTTLKSTTTMVPTTSTKEPTTTTVLSTTTTIKPTTTGPCVCMDVLRNESWACEDTWTEDCFHKECHNSAITMTQVTCPEIPAPDCPRDQVVRVTEGCCPTYKCNCRCDIYGDPHYISFQGTNYDFLENCTYTLVKERSPRYHFSIVVDNYFCIPWLAGSCSKGIMMMFRNHTITLSIQPNYRVAATLDHEPVQAPYEEAGIRFETTGLMVSVHIEEIRSYVSLTPSNTLVVNLAMEHFLNNTEGQCGECGGSSCVRPGGVSEDDSCCPYTAYDWIYPDPRKPYCTSARRNVPCLIPTTPQPTCPPDLQDHAICEILRLPEFDACGEVVDLELLVGNCRFDLCSSRQLNASCSVLAQAAEECKRLGFCVDWHPLTNGICDVSCPDGKVYQECRVQLDSYCCGSLPQPGRVLEEMTSGCFCPEHQLRAGEHSDVCVDVCTDCKGPHGEPKQPGETWESDCAICTCNNRTRTTECQERPILPPPVCGSDAMLVTECCGVQTCVEKTCQYKGVTYEVGDHWSDPSDTCVSFRCTSSGTLMERKVCSQETCTEELRIWDVDHCCYTCDQTCGLHLAWVNLTVGSCFASVQLPTCEGECGHRSGWFSEGGVLQLEGVCPLCQEDTSEERVVYLMCEGHTPTPFRYKHITSCHCGICSVQP</sequence>
<dbReference type="SMART" id="SM00041">
    <property type="entry name" value="CT"/>
    <property type="match status" value="1"/>
</dbReference>
<evidence type="ECO:0000259" key="7">
    <source>
        <dbReference type="PROSITE" id="PS50184"/>
    </source>
</evidence>
<evidence type="ECO:0000313" key="9">
    <source>
        <dbReference type="EMBL" id="KAL2102536.1"/>
    </source>
</evidence>
<dbReference type="SMART" id="SM00216">
    <property type="entry name" value="VWD"/>
    <property type="match status" value="1"/>
</dbReference>
<feature type="domain" description="VWFC" evidence="7">
    <location>
        <begin position="531"/>
        <end position="593"/>
    </location>
</feature>
<comment type="caution">
    <text evidence="4">Lacks conserved residue(s) required for the propagation of feature annotation.</text>
</comment>
<evidence type="ECO:0000256" key="5">
    <source>
        <dbReference type="SAM" id="MobiDB-lite"/>
    </source>
</evidence>
<dbReference type="InterPro" id="IPR001007">
    <property type="entry name" value="VWF_dom"/>
</dbReference>
<evidence type="ECO:0000256" key="3">
    <source>
        <dbReference type="ARBA" id="ARBA00023180"/>
    </source>
</evidence>
<evidence type="ECO:0000259" key="6">
    <source>
        <dbReference type="PROSITE" id="PS01225"/>
    </source>
</evidence>
<evidence type="ECO:0000259" key="8">
    <source>
        <dbReference type="PROSITE" id="PS51233"/>
    </source>
</evidence>
<keyword evidence="3" id="KW-0325">Glycoprotein</keyword>
<dbReference type="InterPro" id="IPR014853">
    <property type="entry name" value="VWF/SSPO/ZAN-like_Cys-rich_dom"/>
</dbReference>
<keyword evidence="2 4" id="KW-1015">Disulfide bond</keyword>
<keyword evidence="1" id="KW-0677">Repeat</keyword>
<keyword evidence="10" id="KW-1185">Reference proteome</keyword>
<feature type="disulfide bond" evidence="4">
    <location>
        <begin position="673"/>
        <end position="722"/>
    </location>
</feature>
<dbReference type="Proteomes" id="UP001591681">
    <property type="component" value="Unassembled WGS sequence"/>
</dbReference>
<dbReference type="PROSITE" id="PS51233">
    <property type="entry name" value="VWFD"/>
    <property type="match status" value="1"/>
</dbReference>
<reference evidence="9 10" key="1">
    <citation type="submission" date="2024-09" db="EMBL/GenBank/DDBJ databases">
        <title>A chromosome-level genome assembly of Gray's grenadier anchovy, Coilia grayii.</title>
        <authorList>
            <person name="Fu Z."/>
        </authorList>
    </citation>
    <scope>NUCLEOTIDE SEQUENCE [LARGE SCALE GENOMIC DNA]</scope>
    <source>
        <strain evidence="9">G4</strain>
        <tissue evidence="9">Muscle</tissue>
    </source>
</reference>
<feature type="region of interest" description="Disordered" evidence="5">
    <location>
        <begin position="1"/>
        <end position="25"/>
    </location>
</feature>
<dbReference type="PANTHER" id="PTHR11339">
    <property type="entry name" value="EXTRACELLULAR MATRIX GLYCOPROTEIN RELATED"/>
    <property type="match status" value="1"/>
</dbReference>
<comment type="caution">
    <text evidence="9">The sequence shown here is derived from an EMBL/GenBank/DDBJ whole genome shotgun (WGS) entry which is preliminary data.</text>
</comment>
<feature type="domain" description="VWFD" evidence="8">
    <location>
        <begin position="198"/>
        <end position="378"/>
    </location>
</feature>
<dbReference type="InterPro" id="IPR050780">
    <property type="entry name" value="Mucin_vWF_Thrombospondin_sf"/>
</dbReference>
<dbReference type="Pfam" id="PF00094">
    <property type="entry name" value="VWD"/>
    <property type="match status" value="1"/>
</dbReference>
<name>A0ABD1KTQ8_9TELE</name>
<feature type="domain" description="CTCK" evidence="6">
    <location>
        <begin position="652"/>
        <end position="744"/>
    </location>
</feature>
<dbReference type="PROSITE" id="PS50184">
    <property type="entry name" value="VWFC_2"/>
    <property type="match status" value="1"/>
</dbReference>
<feature type="region of interest" description="Disordered" evidence="5">
    <location>
        <begin position="42"/>
        <end position="113"/>
    </location>
</feature>
<dbReference type="EMBL" id="JBHFQA010000002">
    <property type="protein sequence ID" value="KAL2102536.1"/>
    <property type="molecule type" value="Genomic_DNA"/>
</dbReference>
<dbReference type="Pfam" id="PF08742">
    <property type="entry name" value="C8"/>
    <property type="match status" value="1"/>
</dbReference>